<comment type="caution">
    <text evidence="2">The sequence shown here is derived from an EMBL/GenBank/DDBJ whole genome shotgun (WGS) entry which is preliminary data.</text>
</comment>
<evidence type="ECO:0000313" key="2">
    <source>
        <dbReference type="EMBL" id="PFH55065.1"/>
    </source>
</evidence>
<name>A0A2A9NY47_OPHUN</name>
<accession>A0A2A9NY47</accession>
<keyword evidence="3" id="KW-1185">Reference proteome</keyword>
<organism evidence="2 3">
    <name type="scientific">Ophiocordyceps unilateralis</name>
    <name type="common">Zombie-ant fungus</name>
    <name type="synonym">Torrubia unilateralis</name>
    <dbReference type="NCBI Taxonomy" id="268505"/>
    <lineage>
        <taxon>Eukaryota</taxon>
        <taxon>Fungi</taxon>
        <taxon>Dikarya</taxon>
        <taxon>Ascomycota</taxon>
        <taxon>Pezizomycotina</taxon>
        <taxon>Sordariomycetes</taxon>
        <taxon>Hypocreomycetidae</taxon>
        <taxon>Hypocreales</taxon>
        <taxon>Ophiocordycipitaceae</taxon>
        <taxon>Ophiocordyceps</taxon>
    </lineage>
</organism>
<feature type="compositionally biased region" description="Basic and acidic residues" evidence="1">
    <location>
        <begin position="100"/>
        <end position="111"/>
    </location>
</feature>
<dbReference type="EMBL" id="LAZP02001251">
    <property type="protein sequence ID" value="PFH55065.1"/>
    <property type="molecule type" value="Genomic_DNA"/>
</dbReference>
<dbReference type="Proteomes" id="UP000037136">
    <property type="component" value="Unassembled WGS sequence"/>
</dbReference>
<evidence type="ECO:0000313" key="3">
    <source>
        <dbReference type="Proteomes" id="UP000037136"/>
    </source>
</evidence>
<reference evidence="2 3" key="1">
    <citation type="journal article" date="2015" name="BMC Genomics">
        <title>Gene expression during zombie ant biting behavior reflects the complexity underlying fungal parasitic behavioral manipulation.</title>
        <authorList>
            <person name="de Bekker C."/>
            <person name="Ohm R.A."/>
            <person name="Loreto R.G."/>
            <person name="Sebastian A."/>
            <person name="Albert I."/>
            <person name="Merrow M."/>
            <person name="Brachmann A."/>
            <person name="Hughes D.P."/>
        </authorList>
    </citation>
    <scope>NUCLEOTIDE SEQUENCE [LARGE SCALE GENOMIC DNA]</scope>
    <source>
        <strain evidence="2 3">SC16a</strain>
    </source>
</reference>
<feature type="region of interest" description="Disordered" evidence="1">
    <location>
        <begin position="1"/>
        <end position="111"/>
    </location>
</feature>
<sequence length="111" mass="12356">MNHVSHPLNNLDAKSRPDRLGLRAAPPVELSRRDKLARLPGTMTTQRRQPESSAPFCRFLSAPKRGRSSFRTRDSLTNTNESPCRVKQCTVPGPSSPHSPETEKRSLPRAA</sequence>
<dbReference type="AlphaFoldDB" id="A0A2A9NY47"/>
<proteinExistence type="predicted"/>
<gene>
    <name evidence="2" type="ORF">XA68_10859</name>
</gene>
<protein>
    <submittedName>
        <fullName evidence="2">Uncharacterized protein</fullName>
    </submittedName>
</protein>
<evidence type="ECO:0000256" key="1">
    <source>
        <dbReference type="SAM" id="MobiDB-lite"/>
    </source>
</evidence>
<reference evidence="2 3" key="2">
    <citation type="journal article" date="2017" name="Sci. Rep.">
        <title>Ant-infecting Ophiocordyceps genomes reveal a high diversity of potential behavioral manipulation genes and a possible major role for enterotoxins.</title>
        <authorList>
            <person name="de Bekker C."/>
            <person name="Ohm R.A."/>
            <person name="Evans H.C."/>
            <person name="Brachmann A."/>
            <person name="Hughes D.P."/>
        </authorList>
    </citation>
    <scope>NUCLEOTIDE SEQUENCE [LARGE SCALE GENOMIC DNA]</scope>
    <source>
        <strain evidence="2 3">SC16a</strain>
    </source>
</reference>